<gene>
    <name evidence="1" type="ORF">ANIA_10831</name>
</gene>
<organism evidence="1 2">
    <name type="scientific">Emericella nidulans (strain FGSC A4 / ATCC 38163 / CBS 112.46 / NRRL 194 / M139)</name>
    <name type="common">Aspergillus nidulans</name>
    <dbReference type="NCBI Taxonomy" id="227321"/>
    <lineage>
        <taxon>Eukaryota</taxon>
        <taxon>Fungi</taxon>
        <taxon>Dikarya</taxon>
        <taxon>Ascomycota</taxon>
        <taxon>Pezizomycotina</taxon>
        <taxon>Eurotiomycetes</taxon>
        <taxon>Eurotiomycetidae</taxon>
        <taxon>Eurotiales</taxon>
        <taxon>Aspergillaceae</taxon>
        <taxon>Aspergillus</taxon>
        <taxon>Aspergillus subgen. Nidulantes</taxon>
    </lineage>
</organism>
<dbReference type="AlphaFoldDB" id="C8V0S3"/>
<dbReference type="HOGENOM" id="CLU_2359718_0_0_1"/>
<dbReference type="EMBL" id="BN001301">
    <property type="protein sequence ID" value="CBF70948.1"/>
    <property type="molecule type" value="Genomic_DNA"/>
</dbReference>
<evidence type="ECO:0000313" key="1">
    <source>
        <dbReference type="EMBL" id="CBF70948.1"/>
    </source>
</evidence>
<proteinExistence type="predicted"/>
<dbReference type="GeneID" id="74896629"/>
<accession>C8V0S3</accession>
<keyword evidence="2" id="KW-1185">Reference proteome</keyword>
<sequence length="96" mass="10672">MIHHTCMISRSFKTPKPCPTSERLSVPCLKTRNNAFLFALNLDLELTNLVHSLAFFLENILNGTLRAFFDDNNHANTAVEGAGHLMSGDVALLFEP</sequence>
<dbReference type="RefSeq" id="XP_050467120.1">
    <property type="nucleotide sequence ID" value="XM_050613019.1"/>
</dbReference>
<dbReference type="InParanoid" id="C8V0S3"/>
<dbReference type="Proteomes" id="UP000000560">
    <property type="component" value="Chromosome I"/>
</dbReference>
<evidence type="ECO:0000313" key="2">
    <source>
        <dbReference type="Proteomes" id="UP000000560"/>
    </source>
</evidence>
<reference evidence="2" key="1">
    <citation type="journal article" date="2005" name="Nature">
        <title>Sequencing of Aspergillus nidulans and comparative analysis with A. fumigatus and A. oryzae.</title>
        <authorList>
            <person name="Galagan J.E."/>
            <person name="Calvo S.E."/>
            <person name="Cuomo C."/>
            <person name="Ma L.J."/>
            <person name="Wortman J.R."/>
            <person name="Batzoglou S."/>
            <person name="Lee S.I."/>
            <person name="Basturkmen M."/>
            <person name="Spevak C.C."/>
            <person name="Clutterbuck J."/>
            <person name="Kapitonov V."/>
            <person name="Jurka J."/>
            <person name="Scazzocchio C."/>
            <person name="Farman M."/>
            <person name="Butler J."/>
            <person name="Purcell S."/>
            <person name="Harris S."/>
            <person name="Braus G.H."/>
            <person name="Draht O."/>
            <person name="Busch S."/>
            <person name="D'Enfert C."/>
            <person name="Bouchier C."/>
            <person name="Goldman G.H."/>
            <person name="Bell-Pedersen D."/>
            <person name="Griffiths-Jones S."/>
            <person name="Doonan J.H."/>
            <person name="Yu J."/>
            <person name="Vienken K."/>
            <person name="Pain A."/>
            <person name="Freitag M."/>
            <person name="Selker E.U."/>
            <person name="Archer D.B."/>
            <person name="Penalva M.A."/>
            <person name="Oakley B.R."/>
            <person name="Momany M."/>
            <person name="Tanaka T."/>
            <person name="Kumagai T."/>
            <person name="Asai K."/>
            <person name="Machida M."/>
            <person name="Nierman W.C."/>
            <person name="Denning D.W."/>
            <person name="Caddick M."/>
            <person name="Hynes M."/>
            <person name="Paoletti M."/>
            <person name="Fischer R."/>
            <person name="Miller B."/>
            <person name="Dyer P."/>
            <person name="Sachs M.S."/>
            <person name="Osmani S.A."/>
            <person name="Birren B.W."/>
        </authorList>
    </citation>
    <scope>NUCLEOTIDE SEQUENCE [LARGE SCALE GENOMIC DNA]</scope>
    <source>
        <strain evidence="2">FGSC A4 / ATCC 38163 / CBS 112.46 / NRRL 194 / M139</strain>
    </source>
</reference>
<reference evidence="2" key="2">
    <citation type="journal article" date="2009" name="Fungal Genet. Biol.">
        <title>The 2008 update of the Aspergillus nidulans genome annotation: a community effort.</title>
        <authorList>
            <person name="Wortman J.R."/>
            <person name="Gilsenan J.M."/>
            <person name="Joardar V."/>
            <person name="Deegan J."/>
            <person name="Clutterbuck J."/>
            <person name="Andersen M.R."/>
            <person name="Archer D."/>
            <person name="Bencina M."/>
            <person name="Braus G."/>
            <person name="Coutinho P."/>
            <person name="von Dohren H."/>
            <person name="Doonan J."/>
            <person name="Driessen A.J."/>
            <person name="Durek P."/>
            <person name="Espeso E."/>
            <person name="Fekete E."/>
            <person name="Flipphi M."/>
            <person name="Estrada C.G."/>
            <person name="Geysens S."/>
            <person name="Goldman G."/>
            <person name="de Groot P.W."/>
            <person name="Hansen K."/>
            <person name="Harris S.D."/>
            <person name="Heinekamp T."/>
            <person name="Helmstaedt K."/>
            <person name="Henrissat B."/>
            <person name="Hofmann G."/>
            <person name="Homan T."/>
            <person name="Horio T."/>
            <person name="Horiuchi H."/>
            <person name="James S."/>
            <person name="Jones M."/>
            <person name="Karaffa L."/>
            <person name="Karanyi Z."/>
            <person name="Kato M."/>
            <person name="Keller N."/>
            <person name="Kelly D.E."/>
            <person name="Kiel J.A."/>
            <person name="Kim J.M."/>
            <person name="van der Klei I.J."/>
            <person name="Klis F.M."/>
            <person name="Kovalchuk A."/>
            <person name="Krasevec N."/>
            <person name="Kubicek C.P."/>
            <person name="Liu B."/>
            <person name="Maccabe A."/>
            <person name="Meyer V."/>
            <person name="Mirabito P."/>
            <person name="Miskei M."/>
            <person name="Mos M."/>
            <person name="Mullins J."/>
            <person name="Nelson D.R."/>
            <person name="Nielsen J."/>
            <person name="Oakley B.R."/>
            <person name="Osmani S.A."/>
            <person name="Pakula T."/>
            <person name="Paszewski A."/>
            <person name="Paulsen I."/>
            <person name="Pilsyk S."/>
            <person name="Pocsi I."/>
            <person name="Punt P.J."/>
            <person name="Ram A.F."/>
            <person name="Ren Q."/>
            <person name="Robellet X."/>
            <person name="Robson G."/>
            <person name="Seiboth B."/>
            <person name="van Solingen P."/>
            <person name="Specht T."/>
            <person name="Sun J."/>
            <person name="Taheri-Talesh N."/>
            <person name="Takeshita N."/>
            <person name="Ussery D."/>
            <person name="vanKuyk P.A."/>
            <person name="Visser H."/>
            <person name="van de Vondervoort P.J."/>
            <person name="de Vries R.P."/>
            <person name="Walton J."/>
            <person name="Xiang X."/>
            <person name="Xiong Y."/>
            <person name="Zeng A.P."/>
            <person name="Brandt B.W."/>
            <person name="Cornell M.J."/>
            <person name="van den Hondel C.A."/>
            <person name="Visser J."/>
            <person name="Oliver S.G."/>
            <person name="Turner G."/>
        </authorList>
    </citation>
    <scope>GENOME REANNOTATION</scope>
    <source>
        <strain evidence="2">FGSC A4 / ATCC 38163 / CBS 112.46 / NRRL 194 / M139</strain>
    </source>
</reference>
<protein>
    <submittedName>
        <fullName evidence="1">Uncharacterized protein</fullName>
    </submittedName>
</protein>
<dbReference type="KEGG" id="ani:ANIA_10831"/>
<name>C8V0S3_EMENI</name>